<feature type="domain" description="GIY-YIG" evidence="2">
    <location>
        <begin position="1"/>
        <end position="76"/>
    </location>
</feature>
<protein>
    <submittedName>
        <fullName evidence="3">Endonuclease</fullName>
    </submittedName>
</protein>
<comment type="caution">
    <text evidence="3">The sequence shown here is derived from an EMBL/GenBank/DDBJ whole genome shotgun (WGS) entry which is preliminary data.</text>
</comment>
<proteinExistence type="inferred from homology"/>
<dbReference type="GO" id="GO:0004519">
    <property type="term" value="F:endonuclease activity"/>
    <property type="evidence" value="ECO:0007669"/>
    <property type="project" value="UniProtKB-KW"/>
</dbReference>
<dbReference type="EMBL" id="LYXE01000078">
    <property type="protein sequence ID" value="PDV99278.1"/>
    <property type="molecule type" value="Genomic_DNA"/>
</dbReference>
<organism evidence="3 4">
    <name type="scientific">Candidatus Chloroploca asiatica</name>
    <dbReference type="NCBI Taxonomy" id="1506545"/>
    <lineage>
        <taxon>Bacteria</taxon>
        <taxon>Bacillati</taxon>
        <taxon>Chloroflexota</taxon>
        <taxon>Chloroflexia</taxon>
        <taxon>Chloroflexales</taxon>
        <taxon>Chloroflexineae</taxon>
        <taxon>Oscillochloridaceae</taxon>
        <taxon>Candidatus Chloroploca</taxon>
    </lineage>
</organism>
<comment type="similarity">
    <text evidence="1">Belongs to the UPF0213 family.</text>
</comment>
<keyword evidence="3" id="KW-0540">Nuclease</keyword>
<dbReference type="CDD" id="cd10448">
    <property type="entry name" value="GIY-YIG_unchar_3"/>
    <property type="match status" value="1"/>
</dbReference>
<evidence type="ECO:0000256" key="1">
    <source>
        <dbReference type="ARBA" id="ARBA00007435"/>
    </source>
</evidence>
<dbReference type="PANTHER" id="PTHR34477:SF5">
    <property type="entry name" value="BSL5627 PROTEIN"/>
    <property type="match status" value="1"/>
</dbReference>
<dbReference type="InterPro" id="IPR000305">
    <property type="entry name" value="GIY-YIG_endonuc"/>
</dbReference>
<evidence type="ECO:0000259" key="2">
    <source>
        <dbReference type="PROSITE" id="PS50164"/>
    </source>
</evidence>
<accession>A0A2H3L7M9</accession>
<dbReference type="PROSITE" id="PS50164">
    <property type="entry name" value="GIY_YIG"/>
    <property type="match status" value="1"/>
</dbReference>
<dbReference type="PANTHER" id="PTHR34477">
    <property type="entry name" value="UPF0213 PROTEIN YHBQ"/>
    <property type="match status" value="1"/>
</dbReference>
<reference evidence="3 4" key="1">
    <citation type="submission" date="2016-05" db="EMBL/GenBank/DDBJ databases">
        <authorList>
            <person name="Lavstsen T."/>
            <person name="Jespersen J.S."/>
        </authorList>
    </citation>
    <scope>NUCLEOTIDE SEQUENCE [LARGE SCALE GENOMIC DNA]</scope>
    <source>
        <strain evidence="3 4">B7-9</strain>
    </source>
</reference>
<dbReference type="Gene3D" id="3.40.1440.10">
    <property type="entry name" value="GIY-YIG endonuclease"/>
    <property type="match status" value="1"/>
</dbReference>
<keyword evidence="3" id="KW-0255">Endonuclease</keyword>
<dbReference type="SUPFAM" id="SSF82771">
    <property type="entry name" value="GIY-YIG endonuclease"/>
    <property type="match status" value="1"/>
</dbReference>
<gene>
    <name evidence="3" type="ORF">A9Q02_13030</name>
</gene>
<dbReference type="Proteomes" id="UP000220922">
    <property type="component" value="Unassembled WGS sequence"/>
</dbReference>
<evidence type="ECO:0000313" key="4">
    <source>
        <dbReference type="Proteomes" id="UP000220922"/>
    </source>
</evidence>
<dbReference type="Pfam" id="PF01541">
    <property type="entry name" value="GIY-YIG"/>
    <property type="match status" value="1"/>
</dbReference>
<dbReference type="InterPro" id="IPR035901">
    <property type="entry name" value="GIY-YIG_endonuc_sf"/>
</dbReference>
<keyword evidence="3" id="KW-0378">Hydrolase</keyword>
<keyword evidence="4" id="KW-1185">Reference proteome</keyword>
<dbReference type="AlphaFoldDB" id="A0A2H3L7M9"/>
<name>A0A2H3L7M9_9CHLR</name>
<sequence>MHYYVCIMASFRRILYIGVTSDLQRRVTEHQQQVLPGFTTRYKVNRLVYVESTTDVWAALTREQELKGWCREKKITLIEGLNPKWLDLSLDWE</sequence>
<evidence type="ECO:0000313" key="3">
    <source>
        <dbReference type="EMBL" id="PDV99278.1"/>
    </source>
</evidence>
<dbReference type="InterPro" id="IPR050190">
    <property type="entry name" value="UPF0213_domain"/>
</dbReference>